<sequence>MFINRPILSAVEEWKIFFKLFSRRTQIERAFVYTSYNLELINQNCRSIVKKKLCSGLRLLQLVSYIIKVYKFNNSELLND</sequence>
<name>A0AAW2EYT6_9HYME</name>
<comment type="caution">
    <text evidence="1">The sequence shown here is derived from an EMBL/GenBank/DDBJ whole genome shotgun (WGS) entry which is preliminary data.</text>
</comment>
<dbReference type="AlphaFoldDB" id="A0AAW2EYT6"/>
<organism evidence="1 2">
    <name type="scientific">Cardiocondyla obscurior</name>
    <dbReference type="NCBI Taxonomy" id="286306"/>
    <lineage>
        <taxon>Eukaryota</taxon>
        <taxon>Metazoa</taxon>
        <taxon>Ecdysozoa</taxon>
        <taxon>Arthropoda</taxon>
        <taxon>Hexapoda</taxon>
        <taxon>Insecta</taxon>
        <taxon>Pterygota</taxon>
        <taxon>Neoptera</taxon>
        <taxon>Endopterygota</taxon>
        <taxon>Hymenoptera</taxon>
        <taxon>Apocrita</taxon>
        <taxon>Aculeata</taxon>
        <taxon>Formicoidea</taxon>
        <taxon>Formicidae</taxon>
        <taxon>Myrmicinae</taxon>
        <taxon>Cardiocondyla</taxon>
    </lineage>
</organism>
<protein>
    <recommendedName>
        <fullName evidence="3">Transposase</fullName>
    </recommendedName>
</protein>
<dbReference type="Proteomes" id="UP001430953">
    <property type="component" value="Unassembled WGS sequence"/>
</dbReference>
<reference evidence="1 2" key="1">
    <citation type="submission" date="2023-03" db="EMBL/GenBank/DDBJ databases">
        <title>High recombination rates correlate with genetic variation in Cardiocondyla obscurior ants.</title>
        <authorList>
            <person name="Errbii M."/>
        </authorList>
    </citation>
    <scope>NUCLEOTIDE SEQUENCE [LARGE SCALE GENOMIC DNA]</scope>
    <source>
        <strain evidence="1">Alpha-2009</strain>
        <tissue evidence="1">Whole body</tissue>
    </source>
</reference>
<proteinExistence type="predicted"/>
<gene>
    <name evidence="1" type="ORF">PUN28_014170</name>
</gene>
<dbReference type="EMBL" id="JADYXP020000015">
    <property type="protein sequence ID" value="KAL0108861.1"/>
    <property type="molecule type" value="Genomic_DNA"/>
</dbReference>
<keyword evidence="2" id="KW-1185">Reference proteome</keyword>
<evidence type="ECO:0008006" key="3">
    <source>
        <dbReference type="Google" id="ProtNLM"/>
    </source>
</evidence>
<evidence type="ECO:0000313" key="2">
    <source>
        <dbReference type="Proteomes" id="UP001430953"/>
    </source>
</evidence>
<accession>A0AAW2EYT6</accession>
<evidence type="ECO:0000313" key="1">
    <source>
        <dbReference type="EMBL" id="KAL0108861.1"/>
    </source>
</evidence>